<organism evidence="1">
    <name type="scientific">Oppiella nova</name>
    <dbReference type="NCBI Taxonomy" id="334625"/>
    <lineage>
        <taxon>Eukaryota</taxon>
        <taxon>Metazoa</taxon>
        <taxon>Ecdysozoa</taxon>
        <taxon>Arthropoda</taxon>
        <taxon>Chelicerata</taxon>
        <taxon>Arachnida</taxon>
        <taxon>Acari</taxon>
        <taxon>Acariformes</taxon>
        <taxon>Sarcoptiformes</taxon>
        <taxon>Oribatida</taxon>
        <taxon>Brachypylina</taxon>
        <taxon>Oppioidea</taxon>
        <taxon>Oppiidae</taxon>
        <taxon>Oppiella</taxon>
    </lineage>
</organism>
<protein>
    <submittedName>
        <fullName evidence="1">Uncharacterized protein</fullName>
    </submittedName>
</protein>
<feature type="non-terminal residue" evidence="1">
    <location>
        <position position="1"/>
    </location>
</feature>
<dbReference type="AlphaFoldDB" id="A0A7R9R2G7"/>
<dbReference type="EMBL" id="CAJPVJ010051640">
    <property type="protein sequence ID" value="CAG2183186.1"/>
    <property type="molecule type" value="Genomic_DNA"/>
</dbReference>
<sequence length="26" mass="2870">MSDLSQFVVAFDDLLSDAFVTYVSLS</sequence>
<dbReference type="EMBL" id="OC966465">
    <property type="protein sequence ID" value="CAD7666059.1"/>
    <property type="molecule type" value="Genomic_DNA"/>
</dbReference>
<gene>
    <name evidence="1" type="ORF">ONB1V03_LOCUS22607</name>
</gene>
<evidence type="ECO:0000313" key="2">
    <source>
        <dbReference type="Proteomes" id="UP000728032"/>
    </source>
</evidence>
<keyword evidence="2" id="KW-1185">Reference proteome</keyword>
<dbReference type="Proteomes" id="UP000728032">
    <property type="component" value="Unassembled WGS sequence"/>
</dbReference>
<proteinExistence type="predicted"/>
<evidence type="ECO:0000313" key="1">
    <source>
        <dbReference type="EMBL" id="CAD7666059.1"/>
    </source>
</evidence>
<reference evidence="1" key="1">
    <citation type="submission" date="2020-11" db="EMBL/GenBank/DDBJ databases">
        <authorList>
            <person name="Tran Van P."/>
        </authorList>
    </citation>
    <scope>NUCLEOTIDE SEQUENCE</scope>
</reference>
<accession>A0A7R9R2G7</accession>
<name>A0A7R9R2G7_9ACAR</name>